<evidence type="ECO:0000313" key="2">
    <source>
        <dbReference type="Proteomes" id="UP000076532"/>
    </source>
</evidence>
<name>A0A167UQF1_9AGAM</name>
<keyword evidence="2" id="KW-1185">Reference proteome</keyword>
<dbReference type="Proteomes" id="UP000076532">
    <property type="component" value="Unassembled WGS sequence"/>
</dbReference>
<protein>
    <submittedName>
        <fullName evidence="1">Uncharacterized protein</fullName>
    </submittedName>
</protein>
<accession>A0A167UQF1</accession>
<sequence>MDRELQLRAHVHNLLYDYAKKYLTTDYICFTEDAVTALLSEALAPIPITDPHSFTLPEEPFDALTRILKLTELKPYDEKFTVLHADALGFLRQALRVSGKPRIERIWDEEDPGAFQYY</sequence>
<dbReference type="OrthoDB" id="2974145at2759"/>
<organism evidence="1 2">
    <name type="scientific">Athelia psychrophila</name>
    <dbReference type="NCBI Taxonomy" id="1759441"/>
    <lineage>
        <taxon>Eukaryota</taxon>
        <taxon>Fungi</taxon>
        <taxon>Dikarya</taxon>
        <taxon>Basidiomycota</taxon>
        <taxon>Agaricomycotina</taxon>
        <taxon>Agaricomycetes</taxon>
        <taxon>Agaricomycetidae</taxon>
        <taxon>Atheliales</taxon>
        <taxon>Atheliaceae</taxon>
        <taxon>Athelia</taxon>
    </lineage>
</organism>
<evidence type="ECO:0000313" key="1">
    <source>
        <dbReference type="EMBL" id="KZP04183.1"/>
    </source>
</evidence>
<gene>
    <name evidence="1" type="ORF">FIBSPDRAFT_844294</name>
</gene>
<dbReference type="STRING" id="436010.A0A167UQF1"/>
<reference evidence="1 2" key="1">
    <citation type="journal article" date="2016" name="Mol. Biol. Evol.">
        <title>Comparative Genomics of Early-Diverging Mushroom-Forming Fungi Provides Insights into the Origins of Lignocellulose Decay Capabilities.</title>
        <authorList>
            <person name="Nagy L.G."/>
            <person name="Riley R."/>
            <person name="Tritt A."/>
            <person name="Adam C."/>
            <person name="Daum C."/>
            <person name="Floudas D."/>
            <person name="Sun H."/>
            <person name="Yadav J.S."/>
            <person name="Pangilinan J."/>
            <person name="Larsson K.H."/>
            <person name="Matsuura K."/>
            <person name="Barry K."/>
            <person name="Labutti K."/>
            <person name="Kuo R."/>
            <person name="Ohm R.A."/>
            <person name="Bhattacharya S.S."/>
            <person name="Shirouzu T."/>
            <person name="Yoshinaga Y."/>
            <person name="Martin F.M."/>
            <person name="Grigoriev I.V."/>
            <person name="Hibbett D.S."/>
        </authorList>
    </citation>
    <scope>NUCLEOTIDE SEQUENCE [LARGE SCALE GENOMIC DNA]</scope>
    <source>
        <strain evidence="1 2">CBS 109695</strain>
    </source>
</reference>
<dbReference type="AlphaFoldDB" id="A0A167UQF1"/>
<dbReference type="EMBL" id="KV417950">
    <property type="protein sequence ID" value="KZP04183.1"/>
    <property type="molecule type" value="Genomic_DNA"/>
</dbReference>
<proteinExistence type="predicted"/>